<comment type="caution">
    <text evidence="1">The sequence shown here is derived from an EMBL/GenBank/DDBJ whole genome shotgun (WGS) entry which is preliminary data.</text>
</comment>
<protein>
    <submittedName>
        <fullName evidence="1">F-box and FNIP repeat-containing protein L60</fullName>
    </submittedName>
</protein>
<reference evidence="1 2" key="1">
    <citation type="submission" date="2024-02" db="EMBL/GenBank/DDBJ databases">
        <authorList>
            <person name="Chen Y."/>
            <person name="Shah S."/>
            <person name="Dougan E. K."/>
            <person name="Thang M."/>
            <person name="Chan C."/>
        </authorList>
    </citation>
    <scope>NUCLEOTIDE SEQUENCE [LARGE SCALE GENOMIC DNA]</scope>
</reference>
<dbReference type="InterPro" id="IPR008615">
    <property type="entry name" value="FNIP"/>
</dbReference>
<name>A0ABP0MQR0_9DINO</name>
<keyword evidence="2" id="KW-1185">Reference proteome</keyword>
<proteinExistence type="predicted"/>
<accession>A0ABP0MQR0</accession>
<dbReference type="InterPro" id="IPR051251">
    <property type="entry name" value="STK_FNIP-Repeat"/>
</dbReference>
<dbReference type="PANTHER" id="PTHR32134">
    <property type="entry name" value="FNIP REPEAT-CONTAINING PROTEIN"/>
    <property type="match status" value="1"/>
</dbReference>
<dbReference type="SUPFAM" id="SSF52058">
    <property type="entry name" value="L domain-like"/>
    <property type="match status" value="1"/>
</dbReference>
<gene>
    <name evidence="1" type="ORF">SCF082_LOCUS29286</name>
</gene>
<dbReference type="Pfam" id="PF05725">
    <property type="entry name" value="FNIP"/>
    <property type="match status" value="2"/>
</dbReference>
<dbReference type="EMBL" id="CAXAMM010023558">
    <property type="protein sequence ID" value="CAK9053818.1"/>
    <property type="molecule type" value="Genomic_DNA"/>
</dbReference>
<evidence type="ECO:0000313" key="2">
    <source>
        <dbReference type="Proteomes" id="UP001642464"/>
    </source>
</evidence>
<dbReference type="Gene3D" id="3.80.10.10">
    <property type="entry name" value="Ribonuclease Inhibitor"/>
    <property type="match status" value="1"/>
</dbReference>
<sequence length="350" mass="39718">MRPSPPKEGRDERAETPYVELGIFPQAFTKPCLRSFEAITYVMPDLIVPWVHGAEVHGPLEGRSLVSEHDAARAGLSYIYVQVSMWHVWQVLFGTDPERTSSLHEVRHLHLGRGIPTWSHLHLPLLKNLQHLKLEAEFNDSLAGLGLPASLRSLTFGYRYNQPLKGVTFPALKALNFGGCFNQPLENLPASLEELTFGRCFDQPLSNLPKELRTLRLGELFRSSVKDVMLPNLQDWSFRRYIVDPLSEIHLPQTLRHLTLPDFFNQSLQEVEFPTHLESLLFGYSFNQPLAKVKLPRGLRRLSFGAFFNTSLEGVEFPDLQSMTFGYYFDQSLEKVGVVCLVKGCAIVGK</sequence>
<organism evidence="1 2">
    <name type="scientific">Durusdinium trenchii</name>
    <dbReference type="NCBI Taxonomy" id="1381693"/>
    <lineage>
        <taxon>Eukaryota</taxon>
        <taxon>Sar</taxon>
        <taxon>Alveolata</taxon>
        <taxon>Dinophyceae</taxon>
        <taxon>Suessiales</taxon>
        <taxon>Symbiodiniaceae</taxon>
        <taxon>Durusdinium</taxon>
    </lineage>
</organism>
<dbReference type="Proteomes" id="UP001642464">
    <property type="component" value="Unassembled WGS sequence"/>
</dbReference>
<evidence type="ECO:0000313" key="1">
    <source>
        <dbReference type="EMBL" id="CAK9053818.1"/>
    </source>
</evidence>
<dbReference type="InterPro" id="IPR032675">
    <property type="entry name" value="LRR_dom_sf"/>
</dbReference>
<dbReference type="PANTHER" id="PTHR32134:SF92">
    <property type="entry name" value="FNIP REPEAT-CONTAINING PROTEIN"/>
    <property type="match status" value="1"/>
</dbReference>